<name>A0A9P8VSZ5_9HYPO</name>
<dbReference type="EMBL" id="JAGPYM010000040">
    <property type="protein sequence ID" value="KAH6874305.1"/>
    <property type="molecule type" value="Genomic_DNA"/>
</dbReference>
<reference evidence="2 3" key="1">
    <citation type="journal article" date="2021" name="Nat. Commun.">
        <title>Genetic determinants of endophytism in the Arabidopsis root mycobiome.</title>
        <authorList>
            <person name="Mesny F."/>
            <person name="Miyauchi S."/>
            <person name="Thiergart T."/>
            <person name="Pickel B."/>
            <person name="Atanasova L."/>
            <person name="Karlsson M."/>
            <person name="Huettel B."/>
            <person name="Barry K.W."/>
            <person name="Haridas S."/>
            <person name="Chen C."/>
            <person name="Bauer D."/>
            <person name="Andreopoulos W."/>
            <person name="Pangilinan J."/>
            <person name="LaButti K."/>
            <person name="Riley R."/>
            <person name="Lipzen A."/>
            <person name="Clum A."/>
            <person name="Drula E."/>
            <person name="Henrissat B."/>
            <person name="Kohler A."/>
            <person name="Grigoriev I.V."/>
            <person name="Martin F.M."/>
            <person name="Hacquard S."/>
        </authorList>
    </citation>
    <scope>NUCLEOTIDE SEQUENCE [LARGE SCALE GENOMIC DNA]</scope>
    <source>
        <strain evidence="2 3">MPI-CAGE-CH-0241</strain>
    </source>
</reference>
<dbReference type="GO" id="GO:0005524">
    <property type="term" value="F:ATP binding"/>
    <property type="evidence" value="ECO:0007669"/>
    <property type="project" value="InterPro"/>
</dbReference>
<dbReference type="GO" id="GO:0003676">
    <property type="term" value="F:nucleic acid binding"/>
    <property type="evidence" value="ECO:0007669"/>
    <property type="project" value="InterPro"/>
</dbReference>
<dbReference type="Pfam" id="PF00270">
    <property type="entry name" value="DEAD"/>
    <property type="match status" value="1"/>
</dbReference>
<proteinExistence type="predicted"/>
<evidence type="ECO:0000313" key="3">
    <source>
        <dbReference type="Proteomes" id="UP000777438"/>
    </source>
</evidence>
<gene>
    <name evidence="2" type="ORF">B0T10DRAFT_499087</name>
</gene>
<keyword evidence="3" id="KW-1185">Reference proteome</keyword>
<dbReference type="InterPro" id="IPR011545">
    <property type="entry name" value="DEAD/DEAH_box_helicase_dom"/>
</dbReference>
<dbReference type="SUPFAM" id="SSF52540">
    <property type="entry name" value="P-loop containing nucleoside triphosphate hydrolases"/>
    <property type="match status" value="1"/>
</dbReference>
<organism evidence="2 3">
    <name type="scientific">Thelonectria olida</name>
    <dbReference type="NCBI Taxonomy" id="1576542"/>
    <lineage>
        <taxon>Eukaryota</taxon>
        <taxon>Fungi</taxon>
        <taxon>Dikarya</taxon>
        <taxon>Ascomycota</taxon>
        <taxon>Pezizomycotina</taxon>
        <taxon>Sordariomycetes</taxon>
        <taxon>Hypocreomycetidae</taxon>
        <taxon>Hypocreales</taxon>
        <taxon>Nectriaceae</taxon>
        <taxon>Thelonectria</taxon>
    </lineage>
</organism>
<dbReference type="OrthoDB" id="5067625at2759"/>
<dbReference type="InterPro" id="IPR027417">
    <property type="entry name" value="P-loop_NTPase"/>
</dbReference>
<evidence type="ECO:0000313" key="2">
    <source>
        <dbReference type="EMBL" id="KAH6874305.1"/>
    </source>
</evidence>
<dbReference type="Proteomes" id="UP000777438">
    <property type="component" value="Unassembled WGS sequence"/>
</dbReference>
<accession>A0A9P8VSZ5</accession>
<comment type="caution">
    <text evidence="2">The sequence shown here is derived from an EMBL/GenBank/DDBJ whole genome shotgun (WGS) entry which is preliminary data.</text>
</comment>
<evidence type="ECO:0000259" key="1">
    <source>
        <dbReference type="Pfam" id="PF00270"/>
    </source>
</evidence>
<dbReference type="AlphaFoldDB" id="A0A9P8VSZ5"/>
<dbReference type="Gene3D" id="3.40.50.300">
    <property type="entry name" value="P-loop containing nucleotide triphosphate hydrolases"/>
    <property type="match status" value="1"/>
</dbReference>
<sequence length="131" mass="14059">MSHLGRIATSAMDRTQLASRIESTIGFRPRPGQVEAVYKLVVDQQDLILIAPTGWGKSVVFQAVPALKGGICIMIMPLTLLEEDQARSISKIPGCNPCILNAATNSPALLEDISSMGNRRSIMGSWTGPPI</sequence>
<protein>
    <recommendedName>
        <fullName evidence="1">DEAD/DEAH-box helicase domain-containing protein</fullName>
    </recommendedName>
</protein>
<feature type="domain" description="DEAD/DEAH-box helicase" evidence="1">
    <location>
        <begin position="31"/>
        <end position="94"/>
    </location>
</feature>